<feature type="compositionally biased region" description="Polar residues" evidence="1">
    <location>
        <begin position="306"/>
        <end position="317"/>
    </location>
</feature>
<organism evidence="2 3">
    <name type="scientific">Orchesella dallaii</name>
    <dbReference type="NCBI Taxonomy" id="48710"/>
    <lineage>
        <taxon>Eukaryota</taxon>
        <taxon>Metazoa</taxon>
        <taxon>Ecdysozoa</taxon>
        <taxon>Arthropoda</taxon>
        <taxon>Hexapoda</taxon>
        <taxon>Collembola</taxon>
        <taxon>Entomobryomorpha</taxon>
        <taxon>Entomobryoidea</taxon>
        <taxon>Orchesellidae</taxon>
        <taxon>Orchesellinae</taxon>
        <taxon>Orchesella</taxon>
    </lineage>
</organism>
<feature type="region of interest" description="Disordered" evidence="1">
    <location>
        <begin position="1"/>
        <end position="32"/>
    </location>
</feature>
<protein>
    <submittedName>
        <fullName evidence="2">Uncharacterized protein</fullName>
    </submittedName>
</protein>
<name>A0ABP1PNB8_9HEXA</name>
<comment type="caution">
    <text evidence="2">The sequence shown here is derived from an EMBL/GenBank/DDBJ whole genome shotgun (WGS) entry which is preliminary data.</text>
</comment>
<evidence type="ECO:0000313" key="3">
    <source>
        <dbReference type="Proteomes" id="UP001642540"/>
    </source>
</evidence>
<dbReference type="EMBL" id="CAXLJM020000007">
    <property type="protein sequence ID" value="CAL8071946.1"/>
    <property type="molecule type" value="Genomic_DNA"/>
</dbReference>
<evidence type="ECO:0000313" key="2">
    <source>
        <dbReference type="EMBL" id="CAL8071946.1"/>
    </source>
</evidence>
<feature type="compositionally biased region" description="Polar residues" evidence="1">
    <location>
        <begin position="9"/>
        <end position="23"/>
    </location>
</feature>
<sequence>MLVEYGPGSSETTKQQNEASAKTISHKSDDEESIICSSISSNPMEFDKNVRESLENLKDLSVTEIGACETGDVEPKEKLEMLGIYHPCGGARFYNRMFPDIPFQYVGKNPAFLGPSPKLRMPPLQTQNHQLNLTGSNPKYTLKTGDHTVFEINRGIGEQVCVRNGEASKPGVKRGLMNEKVVKIKAGTVQPYQHCFGEVCGGGMPELVQITSPALYQDNFLAEDMYSADAFFVSIPNSAHSQTLYFPCLGAYSPPTDKTDRERKPQQARPEFECVGVDTPLGRNSKSNVIEVIDLSDEEDSIVISNCTPNKDVTNSQVKERQEGDISTSLNEA</sequence>
<evidence type="ECO:0000256" key="1">
    <source>
        <dbReference type="SAM" id="MobiDB-lite"/>
    </source>
</evidence>
<proteinExistence type="predicted"/>
<keyword evidence="3" id="KW-1185">Reference proteome</keyword>
<dbReference type="Proteomes" id="UP001642540">
    <property type="component" value="Unassembled WGS sequence"/>
</dbReference>
<accession>A0ABP1PNB8</accession>
<reference evidence="2 3" key="1">
    <citation type="submission" date="2024-08" db="EMBL/GenBank/DDBJ databases">
        <authorList>
            <person name="Cucini C."/>
            <person name="Frati F."/>
        </authorList>
    </citation>
    <scope>NUCLEOTIDE SEQUENCE [LARGE SCALE GENOMIC DNA]</scope>
</reference>
<gene>
    <name evidence="2" type="ORF">ODALV1_LOCUS1928</name>
</gene>
<feature type="region of interest" description="Disordered" evidence="1">
    <location>
        <begin position="306"/>
        <end position="333"/>
    </location>
</feature>